<sequence length="226" mass="25213">MPQVGAFLKLLDYMKSMGLTGVYVARHFALRHIQLLKERVHISFDNLGTSDPPDQGDSEVPKVGPASEERTEAQCAKLTTTKTTLASVSMLQVEDSKDTTVAEVADYGVSDVLSVAGLKRYLGEEIDIELRMTPIQEGEDNESITPLDSHDTNLSHVVIQGPITTARAELLNLHASSFLRCPSCKFKNGLLPNNLYDYEPWRGIGSTCCEDWRRKRLGKAFKSRWR</sequence>
<name>J3N1X1_ORYBR</name>
<organism evidence="2">
    <name type="scientific">Oryza brachyantha</name>
    <name type="common">malo sina</name>
    <dbReference type="NCBI Taxonomy" id="4533"/>
    <lineage>
        <taxon>Eukaryota</taxon>
        <taxon>Viridiplantae</taxon>
        <taxon>Streptophyta</taxon>
        <taxon>Embryophyta</taxon>
        <taxon>Tracheophyta</taxon>
        <taxon>Spermatophyta</taxon>
        <taxon>Magnoliopsida</taxon>
        <taxon>Liliopsida</taxon>
        <taxon>Poales</taxon>
        <taxon>Poaceae</taxon>
        <taxon>BOP clade</taxon>
        <taxon>Oryzoideae</taxon>
        <taxon>Oryzeae</taxon>
        <taxon>Oryzinae</taxon>
        <taxon>Oryza</taxon>
    </lineage>
</organism>
<dbReference type="EnsemblPlants" id="OB10G15190.1">
    <property type="protein sequence ID" value="OB10G15190.1"/>
    <property type="gene ID" value="OB10G15190"/>
</dbReference>
<dbReference type="Gramene" id="OB10G15190.1">
    <property type="protein sequence ID" value="OB10G15190.1"/>
    <property type="gene ID" value="OB10G15190"/>
</dbReference>
<protein>
    <submittedName>
        <fullName evidence="2">Uncharacterized protein</fullName>
    </submittedName>
</protein>
<reference evidence="2" key="2">
    <citation type="submission" date="2013-04" db="UniProtKB">
        <authorList>
            <consortium name="EnsemblPlants"/>
        </authorList>
    </citation>
    <scope>IDENTIFICATION</scope>
</reference>
<evidence type="ECO:0000256" key="1">
    <source>
        <dbReference type="SAM" id="MobiDB-lite"/>
    </source>
</evidence>
<keyword evidence="3" id="KW-1185">Reference proteome</keyword>
<feature type="region of interest" description="Disordered" evidence="1">
    <location>
        <begin position="46"/>
        <end position="73"/>
    </location>
</feature>
<evidence type="ECO:0000313" key="2">
    <source>
        <dbReference type="EnsemblPlants" id="OB10G15190.1"/>
    </source>
</evidence>
<proteinExistence type="predicted"/>
<dbReference type="Proteomes" id="UP000006038">
    <property type="component" value="Chromosome 10"/>
</dbReference>
<dbReference type="AlphaFoldDB" id="J3N1X1"/>
<evidence type="ECO:0000313" key="3">
    <source>
        <dbReference type="Proteomes" id="UP000006038"/>
    </source>
</evidence>
<dbReference type="HOGENOM" id="CLU_1226454_0_0_1"/>
<accession>J3N1X1</accession>
<reference evidence="2" key="1">
    <citation type="journal article" date="2013" name="Nat. Commun.">
        <title>Whole-genome sequencing of Oryza brachyantha reveals mechanisms underlying Oryza genome evolution.</title>
        <authorList>
            <person name="Chen J."/>
            <person name="Huang Q."/>
            <person name="Gao D."/>
            <person name="Wang J."/>
            <person name="Lang Y."/>
            <person name="Liu T."/>
            <person name="Li B."/>
            <person name="Bai Z."/>
            <person name="Luis Goicoechea J."/>
            <person name="Liang C."/>
            <person name="Chen C."/>
            <person name="Zhang W."/>
            <person name="Sun S."/>
            <person name="Liao Y."/>
            <person name="Zhang X."/>
            <person name="Yang L."/>
            <person name="Song C."/>
            <person name="Wang M."/>
            <person name="Shi J."/>
            <person name="Liu G."/>
            <person name="Liu J."/>
            <person name="Zhou H."/>
            <person name="Zhou W."/>
            <person name="Yu Q."/>
            <person name="An N."/>
            <person name="Chen Y."/>
            <person name="Cai Q."/>
            <person name="Wang B."/>
            <person name="Liu B."/>
            <person name="Min J."/>
            <person name="Huang Y."/>
            <person name="Wu H."/>
            <person name="Li Z."/>
            <person name="Zhang Y."/>
            <person name="Yin Y."/>
            <person name="Song W."/>
            <person name="Jiang J."/>
            <person name="Jackson S.A."/>
            <person name="Wing R.A."/>
            <person name="Wang J."/>
            <person name="Chen M."/>
        </authorList>
    </citation>
    <scope>NUCLEOTIDE SEQUENCE [LARGE SCALE GENOMIC DNA]</scope>
    <source>
        <strain evidence="2">cv. IRGC 101232</strain>
    </source>
</reference>